<dbReference type="PANTHER" id="PTHR33397">
    <property type="entry name" value="UPF0331 PROTEIN YUTE"/>
    <property type="match status" value="1"/>
</dbReference>
<dbReference type="SUPFAM" id="SSF81593">
    <property type="entry name" value="Nucleotidyltransferase substrate binding subunit/domain"/>
    <property type="match status" value="1"/>
</dbReference>
<dbReference type="EMBL" id="ATBP01000876">
    <property type="protein sequence ID" value="ETR68643.1"/>
    <property type="molecule type" value="Genomic_DNA"/>
</dbReference>
<evidence type="ECO:0000256" key="2">
    <source>
        <dbReference type="ARBA" id="ARBA00022722"/>
    </source>
</evidence>
<gene>
    <name evidence="5" type="ORF">OMM_10312</name>
</gene>
<evidence type="ECO:0000313" key="6">
    <source>
        <dbReference type="Proteomes" id="UP000189670"/>
    </source>
</evidence>
<dbReference type="InterPro" id="IPR052379">
    <property type="entry name" value="Type_VII_TA_RNase"/>
</dbReference>
<dbReference type="GO" id="GO:0110001">
    <property type="term" value="C:toxin-antitoxin complex"/>
    <property type="evidence" value="ECO:0007669"/>
    <property type="project" value="InterPro"/>
</dbReference>
<evidence type="ECO:0008006" key="7">
    <source>
        <dbReference type="Google" id="ProtNLM"/>
    </source>
</evidence>
<comment type="similarity">
    <text evidence="4">Belongs to the HepT RNase toxin family.</text>
</comment>
<keyword evidence="1" id="KW-1277">Toxin-antitoxin system</keyword>
<organism evidence="5 6">
    <name type="scientific">Candidatus Magnetoglobus multicellularis str. Araruama</name>
    <dbReference type="NCBI Taxonomy" id="890399"/>
    <lineage>
        <taxon>Bacteria</taxon>
        <taxon>Pseudomonadati</taxon>
        <taxon>Thermodesulfobacteriota</taxon>
        <taxon>Desulfobacteria</taxon>
        <taxon>Desulfobacterales</taxon>
        <taxon>Desulfobacteraceae</taxon>
        <taxon>Candidatus Magnetoglobus</taxon>
    </lineage>
</organism>
<accession>A0A1V1P1G4</accession>
<dbReference type="GO" id="GO:0016787">
    <property type="term" value="F:hydrolase activity"/>
    <property type="evidence" value="ECO:0007669"/>
    <property type="project" value="UniProtKB-KW"/>
</dbReference>
<evidence type="ECO:0000256" key="4">
    <source>
        <dbReference type="ARBA" id="ARBA00024207"/>
    </source>
</evidence>
<protein>
    <recommendedName>
        <fullName evidence="7">DUF86 domain-containing protein</fullName>
    </recommendedName>
</protein>
<reference evidence="6" key="1">
    <citation type="submission" date="2012-11" db="EMBL/GenBank/DDBJ databases">
        <authorList>
            <person name="Lucero-Rivera Y.E."/>
            <person name="Tovar-Ramirez D."/>
        </authorList>
    </citation>
    <scope>NUCLEOTIDE SEQUENCE [LARGE SCALE GENOMIC DNA]</scope>
    <source>
        <strain evidence="6">Araruama</strain>
    </source>
</reference>
<dbReference type="Gene3D" id="1.20.120.580">
    <property type="entry name" value="bsu32300-like"/>
    <property type="match status" value="1"/>
</dbReference>
<sequence>MIDIERIYTYFSEIDQQTQIINEILLTNDEQLLQNKVQLNALKYSIIVTAEVIGNTLQHILAKKYKIAIDGYQSLISKSTQQGILPDSLYQRLKPFFDFRNILVHRYWKIDDSTFLINLRPGVKDLTEFKNVIQKCIGDSYNQESNNL</sequence>
<keyword evidence="2" id="KW-0540">Nuclease</keyword>
<dbReference type="InterPro" id="IPR037038">
    <property type="entry name" value="HepT-like_sf"/>
</dbReference>
<evidence type="ECO:0000313" key="5">
    <source>
        <dbReference type="EMBL" id="ETR68643.1"/>
    </source>
</evidence>
<dbReference type="Pfam" id="PF01934">
    <property type="entry name" value="HepT-like"/>
    <property type="match status" value="1"/>
</dbReference>
<evidence type="ECO:0000256" key="1">
    <source>
        <dbReference type="ARBA" id="ARBA00022649"/>
    </source>
</evidence>
<evidence type="ECO:0000256" key="3">
    <source>
        <dbReference type="ARBA" id="ARBA00022801"/>
    </source>
</evidence>
<proteinExistence type="inferred from homology"/>
<name>A0A1V1P1G4_9BACT</name>
<dbReference type="AlphaFoldDB" id="A0A1V1P1G4"/>
<dbReference type="InterPro" id="IPR008201">
    <property type="entry name" value="HepT-like"/>
</dbReference>
<dbReference type="PANTHER" id="PTHR33397:SF5">
    <property type="entry name" value="RNASE YUTE-RELATED"/>
    <property type="match status" value="1"/>
</dbReference>
<comment type="caution">
    <text evidence="5">The sequence shown here is derived from an EMBL/GenBank/DDBJ whole genome shotgun (WGS) entry which is preliminary data.</text>
</comment>
<dbReference type="GO" id="GO:0004540">
    <property type="term" value="F:RNA nuclease activity"/>
    <property type="evidence" value="ECO:0007669"/>
    <property type="project" value="InterPro"/>
</dbReference>
<dbReference type="Proteomes" id="UP000189670">
    <property type="component" value="Unassembled WGS sequence"/>
</dbReference>
<keyword evidence="3" id="KW-0378">Hydrolase</keyword>